<dbReference type="EMBL" id="QWIM01000698">
    <property type="protein sequence ID" value="RMY31784.1"/>
    <property type="molecule type" value="Genomic_DNA"/>
</dbReference>
<dbReference type="InterPro" id="IPR038765">
    <property type="entry name" value="Papain-like_cys_pep_sf"/>
</dbReference>
<evidence type="ECO:0000313" key="5">
    <source>
        <dbReference type="Proteomes" id="UP000276864"/>
    </source>
</evidence>
<organism evidence="2 4">
    <name type="scientific">Hortaea werneckii</name>
    <name type="common">Black yeast</name>
    <name type="synonym">Cladosporium werneckii</name>
    <dbReference type="NCBI Taxonomy" id="91943"/>
    <lineage>
        <taxon>Eukaryota</taxon>
        <taxon>Fungi</taxon>
        <taxon>Dikarya</taxon>
        <taxon>Ascomycota</taxon>
        <taxon>Pezizomycotina</taxon>
        <taxon>Dothideomycetes</taxon>
        <taxon>Dothideomycetidae</taxon>
        <taxon>Mycosphaerellales</taxon>
        <taxon>Teratosphaeriaceae</taxon>
        <taxon>Hortaea</taxon>
    </lineage>
</organism>
<dbReference type="PANTHER" id="PTHR11786">
    <property type="entry name" value="N-HYDROXYARYLAMINE O-ACETYLTRANSFERASE"/>
    <property type="match status" value="1"/>
</dbReference>
<dbReference type="InterPro" id="IPR053710">
    <property type="entry name" value="Arylamine_NAT_domain_sf"/>
</dbReference>
<dbReference type="Proteomes" id="UP000276864">
    <property type="component" value="Unassembled WGS sequence"/>
</dbReference>
<dbReference type="Proteomes" id="UP000271337">
    <property type="component" value="Unassembled WGS sequence"/>
</dbReference>
<dbReference type="PANTHER" id="PTHR11786:SF0">
    <property type="entry name" value="ARYLAMINE N-ACETYLTRANSFERASE 4-RELATED"/>
    <property type="match status" value="1"/>
</dbReference>
<dbReference type="SUPFAM" id="SSF54001">
    <property type="entry name" value="Cysteine proteinases"/>
    <property type="match status" value="1"/>
</dbReference>
<evidence type="ECO:0000256" key="1">
    <source>
        <dbReference type="ARBA" id="ARBA00006547"/>
    </source>
</evidence>
<protein>
    <submittedName>
        <fullName evidence="2">Uncharacterized protein</fullName>
    </submittedName>
</protein>
<evidence type="ECO:0000313" key="2">
    <source>
        <dbReference type="EMBL" id="RMY09759.1"/>
    </source>
</evidence>
<dbReference type="Pfam" id="PF00797">
    <property type="entry name" value="Acetyltransf_2"/>
    <property type="match status" value="1"/>
</dbReference>
<dbReference type="GO" id="GO:0016407">
    <property type="term" value="F:acetyltransferase activity"/>
    <property type="evidence" value="ECO:0007669"/>
    <property type="project" value="InterPro"/>
</dbReference>
<evidence type="ECO:0000313" key="3">
    <source>
        <dbReference type="EMBL" id="RMY31784.1"/>
    </source>
</evidence>
<sequence length="322" mass="36994">MSGSNPPSNSSWATYTHAQLHQVYDRIKLPNKYRYEPGQFSREVVRHRDGMGFLSALQRHMLAYVPFENLDMHYSQQHRISINAEHLFNKITSVGARINLQSHPTIDEDSPTLPSFGGWSHVVHLVTLRGEIYVVDVGFGAGGPTRPLLLEEGTPTLNLRPNETVRLRRDYAHPEPPSTVSQARHLNEEHKVWFLERCLAGNDNEQLNTPWVCVYCFSDKLSFLPQDFEVMSWFASTHRTSFFTYRIIASRYLLDWAAEELMGHVLLYEDRVLRMENGEEVLVEELRSERQRVEALQKWIGISLSTAQIEGIKGTVTEIQGS</sequence>
<comment type="similarity">
    <text evidence="1">Belongs to the arylamine N-acetyltransferase family.</text>
</comment>
<gene>
    <name evidence="3" type="ORF">D0866_07055</name>
    <name evidence="2" type="ORF">D0867_08621</name>
</gene>
<dbReference type="Gene3D" id="3.30.2140.20">
    <property type="match status" value="1"/>
</dbReference>
<dbReference type="Gene3D" id="3.30.2140.10">
    <property type="entry name" value="Arylamine N-acetyltransferase"/>
    <property type="match status" value="1"/>
</dbReference>
<dbReference type="AlphaFoldDB" id="A0A3M6Z3U9"/>
<dbReference type="OrthoDB" id="10260017at2759"/>
<dbReference type="InterPro" id="IPR001447">
    <property type="entry name" value="Arylamine_N-AcTrfase"/>
</dbReference>
<dbReference type="EMBL" id="QWIL01000979">
    <property type="protein sequence ID" value="RMY09759.1"/>
    <property type="molecule type" value="Genomic_DNA"/>
</dbReference>
<accession>A0A3M6Z3U9</accession>
<name>A0A3M6Z3U9_HORWE</name>
<reference evidence="4 5" key="1">
    <citation type="journal article" date="2018" name="BMC Genomics">
        <title>Genomic evidence for intraspecific hybridization in a clonal and extremely halotolerant yeast.</title>
        <authorList>
            <person name="Gostincar C."/>
            <person name="Stajich J.E."/>
            <person name="Zupancic J."/>
            <person name="Zalar P."/>
            <person name="Gunde-Cimerman N."/>
        </authorList>
    </citation>
    <scope>NUCLEOTIDE SEQUENCE [LARGE SCALE GENOMIC DNA]</scope>
    <source>
        <strain evidence="3 5">EXF-6651</strain>
        <strain evidence="2 4">EXF-6669</strain>
    </source>
</reference>
<evidence type="ECO:0000313" key="4">
    <source>
        <dbReference type="Proteomes" id="UP000271337"/>
    </source>
</evidence>
<comment type="caution">
    <text evidence="2">The sequence shown here is derived from an EMBL/GenBank/DDBJ whole genome shotgun (WGS) entry which is preliminary data.</text>
</comment>
<proteinExistence type="inferred from homology"/>